<keyword evidence="2" id="KW-0812">Transmembrane</keyword>
<keyword evidence="4" id="KW-1185">Reference proteome</keyword>
<feature type="transmembrane region" description="Helical" evidence="2">
    <location>
        <begin position="7"/>
        <end position="27"/>
    </location>
</feature>
<comment type="caution">
    <text evidence="3">The sequence shown here is derived from an EMBL/GenBank/DDBJ whole genome shotgun (WGS) entry which is preliminary data.</text>
</comment>
<evidence type="ECO:0000313" key="3">
    <source>
        <dbReference type="EMBL" id="MFC5429239.1"/>
    </source>
</evidence>
<proteinExistence type="predicted"/>
<sequence length="50" mass="5614">MEIEFSWMTYFVSLFVLVVLSIALSLLCPSGGWRDPTVDDRAGQHPGSER</sequence>
<keyword evidence="2" id="KW-0472">Membrane</keyword>
<evidence type="ECO:0000256" key="2">
    <source>
        <dbReference type="SAM" id="Phobius"/>
    </source>
</evidence>
<organism evidence="3 4">
    <name type="scientific">Paraburkholderia denitrificans</name>
    <dbReference type="NCBI Taxonomy" id="694025"/>
    <lineage>
        <taxon>Bacteria</taxon>
        <taxon>Pseudomonadati</taxon>
        <taxon>Pseudomonadota</taxon>
        <taxon>Betaproteobacteria</taxon>
        <taxon>Burkholderiales</taxon>
        <taxon>Burkholderiaceae</taxon>
        <taxon>Paraburkholderia</taxon>
    </lineage>
</organism>
<protein>
    <submittedName>
        <fullName evidence="3">Uncharacterized protein</fullName>
    </submittedName>
</protein>
<keyword evidence="2" id="KW-1133">Transmembrane helix</keyword>
<feature type="region of interest" description="Disordered" evidence="1">
    <location>
        <begin position="30"/>
        <end position="50"/>
    </location>
</feature>
<dbReference type="RefSeq" id="WP_377711320.1">
    <property type="nucleotide sequence ID" value="NZ_JBHSMP010000013.1"/>
</dbReference>
<reference evidence="4" key="1">
    <citation type="journal article" date="2019" name="Int. J. Syst. Evol. Microbiol.">
        <title>The Global Catalogue of Microorganisms (GCM) 10K type strain sequencing project: providing services to taxonomists for standard genome sequencing and annotation.</title>
        <authorList>
            <consortium name="The Broad Institute Genomics Platform"/>
            <consortium name="The Broad Institute Genome Sequencing Center for Infectious Disease"/>
            <person name="Wu L."/>
            <person name="Ma J."/>
        </authorList>
    </citation>
    <scope>NUCLEOTIDE SEQUENCE [LARGE SCALE GENOMIC DNA]</scope>
    <source>
        <strain evidence="4">CCUG 56042</strain>
    </source>
</reference>
<feature type="compositionally biased region" description="Basic and acidic residues" evidence="1">
    <location>
        <begin position="36"/>
        <end position="50"/>
    </location>
</feature>
<evidence type="ECO:0000256" key="1">
    <source>
        <dbReference type="SAM" id="MobiDB-lite"/>
    </source>
</evidence>
<name>A0ABW0J8B6_9BURK</name>
<gene>
    <name evidence="3" type="ORF">ACFPTO_10570</name>
</gene>
<dbReference type="Proteomes" id="UP001596103">
    <property type="component" value="Unassembled WGS sequence"/>
</dbReference>
<accession>A0ABW0J8B6</accession>
<dbReference type="EMBL" id="JBHSMP010000013">
    <property type="protein sequence ID" value="MFC5429239.1"/>
    <property type="molecule type" value="Genomic_DNA"/>
</dbReference>
<evidence type="ECO:0000313" key="4">
    <source>
        <dbReference type="Proteomes" id="UP001596103"/>
    </source>
</evidence>